<name>A0A815FVV5_9BILA</name>
<dbReference type="EMBL" id="CAJNOW010001747">
    <property type="protein sequence ID" value="CAF1329331.1"/>
    <property type="molecule type" value="Genomic_DNA"/>
</dbReference>
<evidence type="ECO:0000313" key="2">
    <source>
        <dbReference type="Proteomes" id="UP000663834"/>
    </source>
</evidence>
<dbReference type="GO" id="GO:0003676">
    <property type="term" value="F:nucleic acid binding"/>
    <property type="evidence" value="ECO:0007669"/>
    <property type="project" value="InterPro"/>
</dbReference>
<gene>
    <name evidence="1" type="ORF">KQP761_LOCUS6160</name>
</gene>
<dbReference type="InterPro" id="IPR036397">
    <property type="entry name" value="RNaseH_sf"/>
</dbReference>
<accession>A0A815FVV5</accession>
<dbReference type="PANTHER" id="PTHR23022:SF135">
    <property type="entry name" value="SI:DKEY-77F5.3"/>
    <property type="match status" value="1"/>
</dbReference>
<dbReference type="InterPro" id="IPR052338">
    <property type="entry name" value="Transposase_5"/>
</dbReference>
<proteinExistence type="predicted"/>
<dbReference type="Proteomes" id="UP000663834">
    <property type="component" value="Unassembled WGS sequence"/>
</dbReference>
<comment type="caution">
    <text evidence="1">The sequence shown here is derived from an EMBL/GenBank/DDBJ whole genome shotgun (WGS) entry which is preliminary data.</text>
</comment>
<organism evidence="1 2">
    <name type="scientific">Rotaria magnacalcarata</name>
    <dbReference type="NCBI Taxonomy" id="392030"/>
    <lineage>
        <taxon>Eukaryota</taxon>
        <taxon>Metazoa</taxon>
        <taxon>Spiralia</taxon>
        <taxon>Gnathifera</taxon>
        <taxon>Rotifera</taxon>
        <taxon>Eurotatoria</taxon>
        <taxon>Bdelloidea</taxon>
        <taxon>Philodinida</taxon>
        <taxon>Philodinidae</taxon>
        <taxon>Rotaria</taxon>
    </lineage>
</organism>
<evidence type="ECO:0000313" key="1">
    <source>
        <dbReference type="EMBL" id="CAF1329331.1"/>
    </source>
</evidence>
<protein>
    <recommendedName>
        <fullName evidence="3">Transposase</fullName>
    </recommendedName>
</protein>
<evidence type="ECO:0008006" key="3">
    <source>
        <dbReference type="Google" id="ProtNLM"/>
    </source>
</evidence>
<dbReference type="PANTHER" id="PTHR23022">
    <property type="entry name" value="TRANSPOSABLE ELEMENT-RELATED"/>
    <property type="match status" value="1"/>
</dbReference>
<dbReference type="Gene3D" id="3.30.420.10">
    <property type="entry name" value="Ribonuclease H-like superfamily/Ribonuclease H"/>
    <property type="match status" value="1"/>
</dbReference>
<dbReference type="OrthoDB" id="4843387at2759"/>
<reference evidence="1" key="1">
    <citation type="submission" date="2021-02" db="EMBL/GenBank/DDBJ databases">
        <authorList>
            <person name="Nowell W R."/>
        </authorList>
    </citation>
    <scope>NUCLEOTIDE SEQUENCE</scope>
</reference>
<sequence length="134" mass="15786">MLEKPLDFWKNVVWSDESKFNFSGSDGKVMVWRTRHEEFDPKCTVPTVKHGGGSVMVWGCFTRQGVGKLCLLDRIMDRFYYRDILEQNLLPSINHLKLGQQCMFMHDNDPKHTSKLIKDWLNRKGIQTIPWPPY</sequence>
<dbReference type="AlphaFoldDB" id="A0A815FVV5"/>